<name>A0A919UGL7_9MICO</name>
<organism evidence="3 4">
    <name type="scientific">Demequina activiva</name>
    <dbReference type="NCBI Taxonomy" id="1582364"/>
    <lineage>
        <taxon>Bacteria</taxon>
        <taxon>Bacillati</taxon>
        <taxon>Actinomycetota</taxon>
        <taxon>Actinomycetes</taxon>
        <taxon>Micrococcales</taxon>
        <taxon>Demequinaceae</taxon>
        <taxon>Demequina</taxon>
    </lineage>
</organism>
<keyword evidence="4" id="KW-1185">Reference proteome</keyword>
<dbReference type="Pfam" id="PF01370">
    <property type="entry name" value="Epimerase"/>
    <property type="match status" value="1"/>
</dbReference>
<dbReference type="AlphaFoldDB" id="A0A919UGL7"/>
<dbReference type="InterPro" id="IPR036291">
    <property type="entry name" value="NAD(P)-bd_dom_sf"/>
</dbReference>
<gene>
    <name evidence="3" type="primary">galE1</name>
    <name evidence="3" type="ORF">Dac01nite_17240</name>
</gene>
<dbReference type="InterPro" id="IPR051783">
    <property type="entry name" value="NAD(P)-dependent_oxidoreduct"/>
</dbReference>
<sequence length="370" mass="39033">MPTTVLVTGATGWLGRHTLDALAGHSGLRVIAAARDASRVPPAHTAQARIGDLTDPTYRHTVVQGVDVLIHAGTWSSFWGHASHERSLFLEPSIDLIDRAVEAGVGRIVLASTIAIGTPARAGATVAAADAPVARGYWPHLDAMVAVEQHARGAAGTGPGSTTVVSARLGHFVGPGLSLGLVSALVPRLRTRMVPWVDRGSARMPLIDGTDLGRAMALAALAPGIEGYVPIPIVGAEQPTSREAISHIAELANVPRPVYSVPTRAAFGFAALMERLHPVLPGTSPFLTRALVHVGLDWHSDPATARELLGFEARVDWRDAVAASVADRRALGFPWPELTQRPTQPLDWVSAPQLPSGRPSPSVHTRRSTS</sequence>
<accession>A0A919UGL7</accession>
<dbReference type="Proteomes" id="UP000652354">
    <property type="component" value="Unassembled WGS sequence"/>
</dbReference>
<feature type="region of interest" description="Disordered" evidence="1">
    <location>
        <begin position="341"/>
        <end position="370"/>
    </location>
</feature>
<dbReference type="PANTHER" id="PTHR48079">
    <property type="entry name" value="PROTEIN YEEZ"/>
    <property type="match status" value="1"/>
</dbReference>
<protein>
    <submittedName>
        <fullName evidence="3">dTDP-4-dehydrorhamnose 3,5-epimerase</fullName>
    </submittedName>
</protein>
<dbReference type="PANTHER" id="PTHR48079:SF6">
    <property type="entry name" value="NAD(P)-BINDING DOMAIN-CONTAINING PROTEIN-RELATED"/>
    <property type="match status" value="1"/>
</dbReference>
<evidence type="ECO:0000259" key="2">
    <source>
        <dbReference type="Pfam" id="PF01370"/>
    </source>
</evidence>
<dbReference type="EMBL" id="BONR01000003">
    <property type="protein sequence ID" value="GIG54972.1"/>
    <property type="molecule type" value="Genomic_DNA"/>
</dbReference>
<evidence type="ECO:0000256" key="1">
    <source>
        <dbReference type="SAM" id="MobiDB-lite"/>
    </source>
</evidence>
<evidence type="ECO:0000313" key="3">
    <source>
        <dbReference type="EMBL" id="GIG54972.1"/>
    </source>
</evidence>
<dbReference type="Gene3D" id="3.40.50.720">
    <property type="entry name" value="NAD(P)-binding Rossmann-like Domain"/>
    <property type="match status" value="1"/>
</dbReference>
<evidence type="ECO:0000313" key="4">
    <source>
        <dbReference type="Proteomes" id="UP000652354"/>
    </source>
</evidence>
<feature type="domain" description="NAD-dependent epimerase/dehydratase" evidence="2">
    <location>
        <begin position="5"/>
        <end position="221"/>
    </location>
</feature>
<dbReference type="InterPro" id="IPR001509">
    <property type="entry name" value="Epimerase_deHydtase"/>
</dbReference>
<reference evidence="3" key="1">
    <citation type="submission" date="2021-01" db="EMBL/GenBank/DDBJ databases">
        <title>Whole genome shotgun sequence of Demequina activiva NBRC 110675.</title>
        <authorList>
            <person name="Komaki H."/>
            <person name="Tamura T."/>
        </authorList>
    </citation>
    <scope>NUCLEOTIDE SEQUENCE</scope>
    <source>
        <strain evidence="3">NBRC 110675</strain>
    </source>
</reference>
<comment type="caution">
    <text evidence="3">The sequence shown here is derived from an EMBL/GenBank/DDBJ whole genome shotgun (WGS) entry which is preliminary data.</text>
</comment>
<proteinExistence type="predicted"/>
<dbReference type="GO" id="GO:0005737">
    <property type="term" value="C:cytoplasm"/>
    <property type="evidence" value="ECO:0007669"/>
    <property type="project" value="TreeGrafter"/>
</dbReference>
<dbReference type="GO" id="GO:0004029">
    <property type="term" value="F:aldehyde dehydrogenase (NAD+) activity"/>
    <property type="evidence" value="ECO:0007669"/>
    <property type="project" value="TreeGrafter"/>
</dbReference>
<dbReference type="SUPFAM" id="SSF51735">
    <property type="entry name" value="NAD(P)-binding Rossmann-fold domains"/>
    <property type="match status" value="1"/>
</dbReference>